<keyword evidence="3" id="KW-1185">Reference proteome</keyword>
<feature type="region of interest" description="Disordered" evidence="1">
    <location>
        <begin position="1"/>
        <end position="30"/>
    </location>
</feature>
<proteinExistence type="predicted"/>
<dbReference type="AlphaFoldDB" id="A0A4Z2HZK7"/>
<sequence length="61" mass="6800">MVRKEDARSLQQRPGPRDGGMEGWRGGGMHGRGDRRCDCVFVNLLLDGCGGALQTRFRLPR</sequence>
<dbReference type="Proteomes" id="UP000314294">
    <property type="component" value="Unassembled WGS sequence"/>
</dbReference>
<reference evidence="2 3" key="1">
    <citation type="submission" date="2019-03" db="EMBL/GenBank/DDBJ databases">
        <title>First draft genome of Liparis tanakae, snailfish: a comprehensive survey of snailfish specific genes.</title>
        <authorList>
            <person name="Kim W."/>
            <person name="Song I."/>
            <person name="Jeong J.-H."/>
            <person name="Kim D."/>
            <person name="Kim S."/>
            <person name="Ryu S."/>
            <person name="Song J.Y."/>
            <person name="Lee S.K."/>
        </authorList>
    </citation>
    <scope>NUCLEOTIDE SEQUENCE [LARGE SCALE GENOMIC DNA]</scope>
    <source>
        <tissue evidence="2">Muscle</tissue>
    </source>
</reference>
<evidence type="ECO:0000313" key="2">
    <source>
        <dbReference type="EMBL" id="TNN70775.1"/>
    </source>
</evidence>
<protein>
    <submittedName>
        <fullName evidence="2">Uncharacterized protein</fullName>
    </submittedName>
</protein>
<accession>A0A4Z2HZK7</accession>
<comment type="caution">
    <text evidence="2">The sequence shown here is derived from an EMBL/GenBank/DDBJ whole genome shotgun (WGS) entry which is preliminary data.</text>
</comment>
<gene>
    <name evidence="2" type="ORF">EYF80_019058</name>
</gene>
<name>A0A4Z2HZK7_9TELE</name>
<evidence type="ECO:0000256" key="1">
    <source>
        <dbReference type="SAM" id="MobiDB-lite"/>
    </source>
</evidence>
<evidence type="ECO:0000313" key="3">
    <source>
        <dbReference type="Proteomes" id="UP000314294"/>
    </source>
</evidence>
<organism evidence="2 3">
    <name type="scientific">Liparis tanakae</name>
    <name type="common">Tanaka's snailfish</name>
    <dbReference type="NCBI Taxonomy" id="230148"/>
    <lineage>
        <taxon>Eukaryota</taxon>
        <taxon>Metazoa</taxon>
        <taxon>Chordata</taxon>
        <taxon>Craniata</taxon>
        <taxon>Vertebrata</taxon>
        <taxon>Euteleostomi</taxon>
        <taxon>Actinopterygii</taxon>
        <taxon>Neopterygii</taxon>
        <taxon>Teleostei</taxon>
        <taxon>Neoteleostei</taxon>
        <taxon>Acanthomorphata</taxon>
        <taxon>Eupercaria</taxon>
        <taxon>Perciformes</taxon>
        <taxon>Cottioidei</taxon>
        <taxon>Cottales</taxon>
        <taxon>Liparidae</taxon>
        <taxon>Liparis</taxon>
    </lineage>
</organism>
<dbReference type="EMBL" id="SRLO01000159">
    <property type="protein sequence ID" value="TNN70775.1"/>
    <property type="molecule type" value="Genomic_DNA"/>
</dbReference>
<feature type="compositionally biased region" description="Gly residues" evidence="1">
    <location>
        <begin position="21"/>
        <end position="30"/>
    </location>
</feature>